<proteinExistence type="predicted"/>
<dbReference type="Proteomes" id="UP001216139">
    <property type="component" value="Chromosome"/>
</dbReference>
<evidence type="ECO:0000256" key="1">
    <source>
        <dbReference type="ARBA" id="ARBA00022676"/>
    </source>
</evidence>
<keyword evidence="3" id="KW-0325">Glycoprotein</keyword>
<dbReference type="RefSeq" id="WP_273630061.1">
    <property type="nucleotide sequence ID" value="NZ_CP117167.1"/>
</dbReference>
<keyword evidence="1" id="KW-0328">Glycosyltransferase</keyword>
<accession>A0ABY7T6G6</accession>
<reference evidence="5 6" key="1">
    <citation type="submission" date="2023-02" db="EMBL/GenBank/DDBJ databases">
        <title>Genome sequence of Mucilaginibacter jinjuensis strain KACC 16571.</title>
        <authorList>
            <person name="Kim S."/>
            <person name="Heo J."/>
            <person name="Kwon S.-W."/>
        </authorList>
    </citation>
    <scope>NUCLEOTIDE SEQUENCE [LARGE SCALE GENOMIC DNA]</scope>
    <source>
        <strain evidence="5 6">KACC 16571</strain>
    </source>
</reference>
<name>A0ABY7T6G6_9SPHI</name>
<gene>
    <name evidence="5" type="ORF">PQO05_24350</name>
</gene>
<organism evidence="5 6">
    <name type="scientific">Mucilaginibacter jinjuensis</name>
    <dbReference type="NCBI Taxonomy" id="1176721"/>
    <lineage>
        <taxon>Bacteria</taxon>
        <taxon>Pseudomonadati</taxon>
        <taxon>Bacteroidota</taxon>
        <taxon>Sphingobacteriia</taxon>
        <taxon>Sphingobacteriales</taxon>
        <taxon>Sphingobacteriaceae</taxon>
        <taxon>Mucilaginibacter</taxon>
    </lineage>
</organism>
<keyword evidence="6" id="KW-1185">Reference proteome</keyword>
<dbReference type="EMBL" id="CP117167">
    <property type="protein sequence ID" value="WCT11868.1"/>
    <property type="molecule type" value="Genomic_DNA"/>
</dbReference>
<dbReference type="PANTHER" id="PTHR20961">
    <property type="entry name" value="GLYCOSYLTRANSFERASE"/>
    <property type="match status" value="1"/>
</dbReference>
<evidence type="ECO:0000313" key="6">
    <source>
        <dbReference type="Proteomes" id="UP001216139"/>
    </source>
</evidence>
<evidence type="ECO:0000259" key="4">
    <source>
        <dbReference type="Pfam" id="PF04577"/>
    </source>
</evidence>
<dbReference type="InterPro" id="IPR007657">
    <property type="entry name" value="Glycosyltransferase_61"/>
</dbReference>
<sequence>MNTEQLSAHLKELGIVCENNDRAAHKLKITPHSNFYLTSTGVGFKNLKLIPDLLFGNFNKLYFRLYAAKNKLRSPKIKLKDSDYLVIHNFWSGGYHHWVCEALLKLVVSDLDYSQYTLLLPEDYPSFAWQSLKKFQFKDIVLLKKNHTYKIAGALVISNPVSGYYDRGQIRKMKELYAQPVEVPFRKIYISRRKEKLRVIENEEQLYPVLLANGFEIVETQLLSFTEQVALFAEAAIVISIHGAALTNMVFMQPGTKVIELYRELSVNDQMNLCYCRLAEAAMLNYNCYFFKLGRKDNDIDRSNIVVDEREFKAILEV</sequence>
<dbReference type="InterPro" id="IPR049625">
    <property type="entry name" value="Glyco_transf_61_cat"/>
</dbReference>
<keyword evidence="2" id="KW-0808">Transferase</keyword>
<dbReference type="Pfam" id="PF04577">
    <property type="entry name" value="Glyco_transf_61"/>
    <property type="match status" value="1"/>
</dbReference>
<evidence type="ECO:0000256" key="2">
    <source>
        <dbReference type="ARBA" id="ARBA00022679"/>
    </source>
</evidence>
<protein>
    <submittedName>
        <fullName evidence="5">Glycosyltransferase family 61 protein</fullName>
    </submittedName>
</protein>
<evidence type="ECO:0000256" key="3">
    <source>
        <dbReference type="ARBA" id="ARBA00023180"/>
    </source>
</evidence>
<feature type="domain" description="Glycosyltransferase 61 catalytic" evidence="4">
    <location>
        <begin position="95"/>
        <end position="259"/>
    </location>
</feature>
<evidence type="ECO:0000313" key="5">
    <source>
        <dbReference type="EMBL" id="WCT11868.1"/>
    </source>
</evidence>